<evidence type="ECO:0000313" key="6">
    <source>
        <dbReference type="Proteomes" id="UP000239494"/>
    </source>
</evidence>
<dbReference type="SMART" id="SM00984">
    <property type="entry name" value="UDPG_MGDP_dh_C"/>
    <property type="match status" value="1"/>
</dbReference>
<dbReference type="PANTHER" id="PTHR43491:SF1">
    <property type="entry name" value="UDP-N-ACETYL-D-MANNOSAMINE DEHYDROGENASE"/>
    <property type="match status" value="1"/>
</dbReference>
<dbReference type="GO" id="GO:0000271">
    <property type="term" value="P:polysaccharide biosynthetic process"/>
    <property type="evidence" value="ECO:0007669"/>
    <property type="project" value="InterPro"/>
</dbReference>
<dbReference type="RefSeq" id="WP_106192441.1">
    <property type="nucleotide sequence ID" value="NZ_PVTF01000011.1"/>
</dbReference>
<organism evidence="5 6">
    <name type="scientific">Umezawaea tangerina</name>
    <dbReference type="NCBI Taxonomy" id="84725"/>
    <lineage>
        <taxon>Bacteria</taxon>
        <taxon>Bacillati</taxon>
        <taxon>Actinomycetota</taxon>
        <taxon>Actinomycetes</taxon>
        <taxon>Pseudonocardiales</taxon>
        <taxon>Pseudonocardiaceae</taxon>
        <taxon>Umezawaea</taxon>
    </lineage>
</organism>
<dbReference type="GO" id="GO:0016628">
    <property type="term" value="F:oxidoreductase activity, acting on the CH-CH group of donors, NAD or NADP as acceptor"/>
    <property type="evidence" value="ECO:0007669"/>
    <property type="project" value="InterPro"/>
</dbReference>
<name>A0A2T0SUB6_9PSEU</name>
<dbReference type="SUPFAM" id="SSF51735">
    <property type="entry name" value="NAD(P)-binding Rossmann-fold domains"/>
    <property type="match status" value="1"/>
</dbReference>
<dbReference type="GO" id="GO:0016616">
    <property type="term" value="F:oxidoreductase activity, acting on the CH-OH group of donors, NAD or NADP as acceptor"/>
    <property type="evidence" value="ECO:0007669"/>
    <property type="project" value="InterPro"/>
</dbReference>
<dbReference type="InterPro" id="IPR008927">
    <property type="entry name" value="6-PGluconate_DH-like_C_sf"/>
</dbReference>
<dbReference type="SUPFAM" id="SSF52413">
    <property type="entry name" value="UDP-glucose/GDP-mannose dehydrogenase C-terminal domain"/>
    <property type="match status" value="1"/>
</dbReference>
<dbReference type="Proteomes" id="UP000239494">
    <property type="component" value="Unassembled WGS sequence"/>
</dbReference>
<keyword evidence="6" id="KW-1185">Reference proteome</keyword>
<dbReference type="Pfam" id="PF03720">
    <property type="entry name" value="UDPG_MGDP_dh_C"/>
    <property type="match status" value="1"/>
</dbReference>
<accession>A0A2T0SUB6</accession>
<dbReference type="InterPro" id="IPR017476">
    <property type="entry name" value="UDP-Glc/GDP-Man"/>
</dbReference>
<dbReference type="GO" id="GO:0051287">
    <property type="term" value="F:NAD binding"/>
    <property type="evidence" value="ECO:0007669"/>
    <property type="project" value="InterPro"/>
</dbReference>
<dbReference type="Pfam" id="PF03721">
    <property type="entry name" value="UDPG_MGDP_dh_N"/>
    <property type="match status" value="1"/>
</dbReference>
<dbReference type="InterPro" id="IPR036220">
    <property type="entry name" value="UDP-Glc/GDP-Man_DH_C_sf"/>
</dbReference>
<dbReference type="PIRSF" id="PIRSF000124">
    <property type="entry name" value="UDPglc_GDPman_dh"/>
    <property type="match status" value="1"/>
</dbReference>
<proteinExistence type="inferred from homology"/>
<dbReference type="Gene3D" id="3.40.50.720">
    <property type="entry name" value="NAD(P)-binding Rossmann-like Domain"/>
    <property type="match status" value="2"/>
</dbReference>
<comment type="caution">
    <text evidence="5">The sequence shown here is derived from an EMBL/GenBank/DDBJ whole genome shotgun (WGS) entry which is preliminary data.</text>
</comment>
<dbReference type="PIRSF" id="PIRSF500136">
    <property type="entry name" value="UDP_ManNAc_DH"/>
    <property type="match status" value="1"/>
</dbReference>
<protein>
    <submittedName>
        <fullName evidence="5">Nucleotide sugar dehydrogenase</fullName>
    </submittedName>
</protein>
<dbReference type="InterPro" id="IPR014026">
    <property type="entry name" value="UDP-Glc/GDP-Man_DH_dimer"/>
</dbReference>
<dbReference type="AlphaFoldDB" id="A0A2T0SUB6"/>
<dbReference type="OrthoDB" id="5193947at2"/>
<dbReference type="InterPro" id="IPR028359">
    <property type="entry name" value="UDP_ManNAc/GlcNAc_DH"/>
</dbReference>
<keyword evidence="1" id="KW-0560">Oxidoreductase</keyword>
<dbReference type="NCBIfam" id="TIGR03026">
    <property type="entry name" value="NDP-sugDHase"/>
    <property type="match status" value="1"/>
</dbReference>
<dbReference type="PANTHER" id="PTHR43491">
    <property type="entry name" value="UDP-N-ACETYL-D-MANNOSAMINE DEHYDROGENASE"/>
    <property type="match status" value="1"/>
</dbReference>
<keyword evidence="2" id="KW-0520">NAD</keyword>
<dbReference type="Pfam" id="PF00984">
    <property type="entry name" value="UDPG_MGDP_dh"/>
    <property type="match status" value="1"/>
</dbReference>
<dbReference type="EMBL" id="PVTF01000011">
    <property type="protein sequence ID" value="PRY36953.1"/>
    <property type="molecule type" value="Genomic_DNA"/>
</dbReference>
<feature type="domain" description="UDP-glucose/GDP-mannose dehydrogenase C-terminal" evidence="4">
    <location>
        <begin position="321"/>
        <end position="414"/>
    </location>
</feature>
<dbReference type="InterPro" id="IPR036291">
    <property type="entry name" value="NAD(P)-bd_dom_sf"/>
</dbReference>
<gene>
    <name evidence="5" type="ORF">CLV43_111325</name>
</gene>
<evidence type="ECO:0000256" key="2">
    <source>
        <dbReference type="ARBA" id="ARBA00023027"/>
    </source>
</evidence>
<comment type="similarity">
    <text evidence="3">Belongs to the UDP-glucose/GDP-mannose dehydrogenase family.</text>
</comment>
<dbReference type="SUPFAM" id="SSF48179">
    <property type="entry name" value="6-phosphogluconate dehydrogenase C-terminal domain-like"/>
    <property type="match status" value="1"/>
</dbReference>
<dbReference type="InterPro" id="IPR014027">
    <property type="entry name" value="UDP-Glc/GDP-Man_DH_C"/>
</dbReference>
<evidence type="ECO:0000256" key="3">
    <source>
        <dbReference type="PIRNR" id="PIRNR000124"/>
    </source>
</evidence>
<reference evidence="5 6" key="1">
    <citation type="submission" date="2018-03" db="EMBL/GenBank/DDBJ databases">
        <title>Genomic Encyclopedia of Archaeal and Bacterial Type Strains, Phase II (KMG-II): from individual species to whole genera.</title>
        <authorList>
            <person name="Goeker M."/>
        </authorList>
    </citation>
    <scope>NUCLEOTIDE SEQUENCE [LARGE SCALE GENOMIC DNA]</scope>
    <source>
        <strain evidence="5 6">DSM 44720</strain>
    </source>
</reference>
<dbReference type="InterPro" id="IPR001732">
    <property type="entry name" value="UDP-Glc/GDP-Man_DH_N"/>
</dbReference>
<evidence type="ECO:0000256" key="1">
    <source>
        <dbReference type="ARBA" id="ARBA00023002"/>
    </source>
</evidence>
<evidence type="ECO:0000259" key="4">
    <source>
        <dbReference type="SMART" id="SM00984"/>
    </source>
</evidence>
<sequence>MEAAQTDRVVVVGLGYVGIRIAHEAIMAGLSVDGYDTDAGRVGLLNSGRSYVDDLSDSDVGDMLALGFRASSEPDVLASATAVVVCVPTPLHADRTPDLTAVRAAGRTIAPFLRADMLVSLESTTYPGTTEDVFRPLLETTGLVAGEDFSLVYSPERIDPGNRAFGLRNTPKIIGGLTPQCAEHAARIYGKLVDRTVFTAGPREAEMAKLLENTYRNVNIALVNELAMSCDALGIDVWDVVSAAATKPFGFESFRPGPGVGGHCIPVDPRYLTHWARTSGRRLTIVEAADEVNTGMPGYLAQRLASSLHECERPLEESSVLLLGVTYKADIADTRETPAAPLVRSLRERGVRPHFHDPHLAEWSVDGVPVPRAELDALSTVDVVVLLQPHAEYDVDDICARSRVVFDAHGVAKSPNAVAL</sequence>
<evidence type="ECO:0000313" key="5">
    <source>
        <dbReference type="EMBL" id="PRY36953.1"/>
    </source>
</evidence>